<evidence type="ECO:0000313" key="7">
    <source>
        <dbReference type="EMBL" id="MBG6122305.1"/>
    </source>
</evidence>
<dbReference type="InterPro" id="IPR051543">
    <property type="entry name" value="Serine_Peptidase_S9A"/>
</dbReference>
<dbReference type="SUPFAM" id="SSF53474">
    <property type="entry name" value="alpha/beta-Hydrolases"/>
    <property type="match status" value="1"/>
</dbReference>
<dbReference type="InterPro" id="IPR029058">
    <property type="entry name" value="AB_hydrolase_fold"/>
</dbReference>
<dbReference type="PANTHER" id="PTHR11757:SF19">
    <property type="entry name" value="PROLYL ENDOPEPTIDASE-LIKE"/>
    <property type="match status" value="1"/>
</dbReference>
<dbReference type="Gene3D" id="2.130.10.120">
    <property type="entry name" value="Prolyl oligopeptidase, N-terminal domain"/>
    <property type="match status" value="1"/>
</dbReference>
<dbReference type="EMBL" id="JADOUE010000001">
    <property type="protein sequence ID" value="MBG6122305.1"/>
    <property type="molecule type" value="Genomic_DNA"/>
</dbReference>
<keyword evidence="2" id="KW-0645">Protease</keyword>
<evidence type="ECO:0000259" key="6">
    <source>
        <dbReference type="Pfam" id="PF02897"/>
    </source>
</evidence>
<name>A0A931E2C9_9CORY</name>
<keyword evidence="3 7" id="KW-0378">Hydrolase</keyword>
<gene>
    <name evidence="7" type="ORF">IW254_001274</name>
</gene>
<feature type="domain" description="Peptidase S9A N-terminal" evidence="6">
    <location>
        <begin position="9"/>
        <end position="453"/>
    </location>
</feature>
<organism evidence="7 8">
    <name type="scientific">Corynebacterium aquatimens</name>
    <dbReference type="NCBI Taxonomy" id="1190508"/>
    <lineage>
        <taxon>Bacteria</taxon>
        <taxon>Bacillati</taxon>
        <taxon>Actinomycetota</taxon>
        <taxon>Actinomycetes</taxon>
        <taxon>Mycobacteriales</taxon>
        <taxon>Corynebacteriaceae</taxon>
        <taxon>Corynebacterium</taxon>
    </lineage>
</organism>
<dbReference type="Gene3D" id="3.40.50.1820">
    <property type="entry name" value="alpha/beta hydrolase"/>
    <property type="match status" value="1"/>
</dbReference>
<dbReference type="Proteomes" id="UP000658613">
    <property type="component" value="Unassembled WGS sequence"/>
</dbReference>
<proteinExistence type="inferred from homology"/>
<dbReference type="InterPro" id="IPR001375">
    <property type="entry name" value="Peptidase_S9_cat"/>
</dbReference>
<protein>
    <submittedName>
        <fullName evidence="7">Oligopeptidase B</fullName>
        <ecNumber evidence="7">3.4.21.83</ecNumber>
    </submittedName>
</protein>
<dbReference type="GO" id="GO:0004252">
    <property type="term" value="F:serine-type endopeptidase activity"/>
    <property type="evidence" value="ECO:0007669"/>
    <property type="project" value="UniProtKB-EC"/>
</dbReference>
<keyword evidence="4" id="KW-0720">Serine protease</keyword>
<dbReference type="AlphaFoldDB" id="A0A931E2C9"/>
<evidence type="ECO:0000259" key="5">
    <source>
        <dbReference type="Pfam" id="PF00326"/>
    </source>
</evidence>
<sequence>MTADFPALPQARKQPMTRSFHGRDFIDDYEWLRDKENPETIAYLEAENAYTAAATAHLDGVRSDIYGEIKARTKETDMSVPVRQGDWWYYSRTEEGKNYSISSRVPVGAGSDPWAPPVVPEDGSPLPDEQILLDVNELADGHEFFSIGASSVSTSGRLLAYSVDTEGDERFTLYFKDLSTGTMLDDEIPGVFYGATWAGEDYVFYTRVDDAWRPHQIWRHRIGTDASQDVLVYQEDDEKFGVGINADRSERYLYILSSSSLTSEYRVTPMDKPEAEFTILWEREPGVEYNVDLAVLGRRPERQEEAPGQEQQEEAPGQEHWVVTHNAFGPNFAIGTCPVPAPREALPPLRELREYVAHDDERRIEGTDCYQDFMVVGYRRGGIGRLAFADLTGGSFGELKELEFDEELYTAGFGGNPEWDAPVVRVVYTSFTQPAQVFDFSPATSELTLLKEQEVLGGYDPADYVATRMWATAEDGTRVPMSVVKRADLDLSSPRPTLLYGYGSYEASTDPGFSVARLSLMDRGMVWVCAHVRGGGEMGRLWYDNGKGLHKRNTFTDFIACADALFDAGVTTPDQLVAEGGSAGGMLMGAVANLAPEKFAGIQAIVPFVDPLTSILMPELPLTVGEWEEWGDPYHDPEIYDYMATYAPYENIEAKDYPNILAITSINDTRVLYVEPAKWIAKLRDTATGGQFLLKTEMAAGHGGVSGRYKKWEQTAFEYAWTLDQAGAV</sequence>
<evidence type="ECO:0000256" key="2">
    <source>
        <dbReference type="ARBA" id="ARBA00022670"/>
    </source>
</evidence>
<evidence type="ECO:0000256" key="4">
    <source>
        <dbReference type="ARBA" id="ARBA00022825"/>
    </source>
</evidence>
<evidence type="ECO:0000313" key="8">
    <source>
        <dbReference type="Proteomes" id="UP000658613"/>
    </source>
</evidence>
<evidence type="ECO:0000256" key="1">
    <source>
        <dbReference type="ARBA" id="ARBA00005228"/>
    </source>
</evidence>
<dbReference type="SUPFAM" id="SSF50993">
    <property type="entry name" value="Peptidase/esterase 'gauge' domain"/>
    <property type="match status" value="1"/>
</dbReference>
<dbReference type="PANTHER" id="PTHR11757">
    <property type="entry name" value="PROTEASE FAMILY S9A OLIGOPEPTIDASE"/>
    <property type="match status" value="1"/>
</dbReference>
<dbReference type="InterPro" id="IPR002470">
    <property type="entry name" value="Peptidase_S9A"/>
</dbReference>
<dbReference type="GO" id="GO:0006508">
    <property type="term" value="P:proteolysis"/>
    <property type="evidence" value="ECO:0007669"/>
    <property type="project" value="UniProtKB-KW"/>
</dbReference>
<dbReference type="EC" id="3.4.21.83" evidence="7"/>
<feature type="domain" description="Peptidase S9 prolyl oligopeptidase catalytic" evidence="5">
    <location>
        <begin position="513"/>
        <end position="726"/>
    </location>
</feature>
<accession>A0A931E2C9</accession>
<keyword evidence="8" id="KW-1185">Reference proteome</keyword>
<dbReference type="Pfam" id="PF02897">
    <property type="entry name" value="Peptidase_S9_N"/>
    <property type="match status" value="1"/>
</dbReference>
<dbReference type="RefSeq" id="WP_196824717.1">
    <property type="nucleotide sequence ID" value="NZ_CP046980.1"/>
</dbReference>
<dbReference type="Pfam" id="PF00326">
    <property type="entry name" value="Peptidase_S9"/>
    <property type="match status" value="1"/>
</dbReference>
<dbReference type="PRINTS" id="PR00862">
    <property type="entry name" value="PROLIGOPTASE"/>
</dbReference>
<comment type="caution">
    <text evidence="7">The sequence shown here is derived from an EMBL/GenBank/DDBJ whole genome shotgun (WGS) entry which is preliminary data.</text>
</comment>
<comment type="similarity">
    <text evidence="1">Belongs to the peptidase S9A family.</text>
</comment>
<reference evidence="7" key="1">
    <citation type="submission" date="2020-11" db="EMBL/GenBank/DDBJ databases">
        <title>Sequencing the genomes of 1000 actinobacteria strains.</title>
        <authorList>
            <person name="Klenk H.-P."/>
        </authorList>
    </citation>
    <scope>NUCLEOTIDE SEQUENCE</scope>
    <source>
        <strain evidence="7">DSM 45632</strain>
    </source>
</reference>
<evidence type="ECO:0000256" key="3">
    <source>
        <dbReference type="ARBA" id="ARBA00022801"/>
    </source>
</evidence>
<dbReference type="InterPro" id="IPR023302">
    <property type="entry name" value="Pept_S9A_N"/>
</dbReference>